<dbReference type="Proteomes" id="UP000769157">
    <property type="component" value="Unassembled WGS sequence"/>
</dbReference>
<accession>A0A9P8P7E1</accession>
<dbReference type="GeneID" id="70236183"/>
<dbReference type="RefSeq" id="XP_046061233.1">
    <property type="nucleotide sequence ID" value="XM_046205273.1"/>
</dbReference>
<evidence type="ECO:0000313" key="1">
    <source>
        <dbReference type="EMBL" id="KAH3666029.1"/>
    </source>
</evidence>
<reference evidence="1" key="2">
    <citation type="submission" date="2021-01" db="EMBL/GenBank/DDBJ databases">
        <authorList>
            <person name="Schikora-Tamarit M.A."/>
        </authorList>
    </citation>
    <scope>NUCLEOTIDE SEQUENCE</scope>
    <source>
        <strain evidence="1">CBS6075</strain>
    </source>
</reference>
<organism evidence="1 2">
    <name type="scientific">Ogataea philodendri</name>
    <dbReference type="NCBI Taxonomy" id="1378263"/>
    <lineage>
        <taxon>Eukaryota</taxon>
        <taxon>Fungi</taxon>
        <taxon>Dikarya</taxon>
        <taxon>Ascomycota</taxon>
        <taxon>Saccharomycotina</taxon>
        <taxon>Pichiomycetes</taxon>
        <taxon>Pichiales</taxon>
        <taxon>Pichiaceae</taxon>
        <taxon>Ogataea</taxon>
    </lineage>
</organism>
<proteinExistence type="predicted"/>
<dbReference type="AlphaFoldDB" id="A0A9P8P7E1"/>
<keyword evidence="2" id="KW-1185">Reference proteome</keyword>
<protein>
    <submittedName>
        <fullName evidence="1">Uncharacterized protein</fullName>
    </submittedName>
</protein>
<gene>
    <name evidence="1" type="ORF">OGAPHI_004218</name>
</gene>
<name>A0A9P8P7E1_9ASCO</name>
<sequence length="144" mass="15506">MTTSSNSDASLQTQHGRASLRKRLDSGSLSDPTSNSSISNLLSYLGTNVGVFAFLDLRSAGSSDDLFLTLTGSSSGLPSLYGSVTVKVFFWFSDLTGFFTFNDFFFDLSSESSSVFRESSLTFVLLRNEGSNFLSSSVILRGLA</sequence>
<evidence type="ECO:0000313" key="2">
    <source>
        <dbReference type="Proteomes" id="UP000769157"/>
    </source>
</evidence>
<dbReference type="EMBL" id="JAEUBE010000295">
    <property type="protein sequence ID" value="KAH3666029.1"/>
    <property type="molecule type" value="Genomic_DNA"/>
</dbReference>
<reference evidence="1" key="1">
    <citation type="journal article" date="2021" name="Open Biol.">
        <title>Shared evolutionary footprints suggest mitochondrial oxidative damage underlies multiple complex I losses in fungi.</title>
        <authorList>
            <person name="Schikora-Tamarit M.A."/>
            <person name="Marcet-Houben M."/>
            <person name="Nosek J."/>
            <person name="Gabaldon T."/>
        </authorList>
    </citation>
    <scope>NUCLEOTIDE SEQUENCE</scope>
    <source>
        <strain evidence="1">CBS6075</strain>
    </source>
</reference>
<comment type="caution">
    <text evidence="1">The sequence shown here is derived from an EMBL/GenBank/DDBJ whole genome shotgun (WGS) entry which is preliminary data.</text>
</comment>